<dbReference type="Proteomes" id="UP001370299">
    <property type="component" value="Unassembled WGS sequence"/>
</dbReference>
<dbReference type="EMBL" id="JBBLYY010000061">
    <property type="protein sequence ID" value="MEK0172185.1"/>
    <property type="molecule type" value="Genomic_DNA"/>
</dbReference>
<keyword evidence="1" id="KW-1133">Transmembrane helix</keyword>
<feature type="transmembrane region" description="Helical" evidence="1">
    <location>
        <begin position="78"/>
        <end position="96"/>
    </location>
</feature>
<evidence type="ECO:0000256" key="1">
    <source>
        <dbReference type="SAM" id="Phobius"/>
    </source>
</evidence>
<keyword evidence="1" id="KW-0472">Membrane</keyword>
<feature type="transmembrane region" description="Helical" evidence="1">
    <location>
        <begin position="20"/>
        <end position="38"/>
    </location>
</feature>
<evidence type="ECO:0000313" key="2">
    <source>
        <dbReference type="EMBL" id="MEK0172185.1"/>
    </source>
</evidence>
<dbReference type="RefSeq" id="WP_340197545.1">
    <property type="nucleotide sequence ID" value="NZ_JBBKAP010000072.1"/>
</dbReference>
<keyword evidence="1" id="KW-0812">Transmembrane</keyword>
<organism evidence="2 3">
    <name type="scientific">Curtobacterium citreum</name>
    <dbReference type="NCBI Taxonomy" id="2036"/>
    <lineage>
        <taxon>Bacteria</taxon>
        <taxon>Bacillati</taxon>
        <taxon>Actinomycetota</taxon>
        <taxon>Actinomycetes</taxon>
        <taxon>Micrococcales</taxon>
        <taxon>Microbacteriaceae</taxon>
        <taxon>Curtobacterium</taxon>
    </lineage>
</organism>
<accession>A0ABU8YCD2</accession>
<name>A0ABU8YCD2_9MICO</name>
<proteinExistence type="predicted"/>
<evidence type="ECO:0000313" key="3">
    <source>
        <dbReference type="Proteomes" id="UP001370299"/>
    </source>
</evidence>
<keyword evidence="3" id="KW-1185">Reference proteome</keyword>
<dbReference type="InterPro" id="IPR052712">
    <property type="entry name" value="Acid_resist_chaperone_HdeD"/>
</dbReference>
<gene>
    <name evidence="2" type="ORF">WMN62_11960</name>
</gene>
<reference evidence="2 3" key="1">
    <citation type="submission" date="2024-03" db="EMBL/GenBank/DDBJ databases">
        <title>Whole genomes of four grape xylem sap localized bacterial endophytes.</title>
        <authorList>
            <person name="Kumar G."/>
            <person name="Savka M.A."/>
        </authorList>
    </citation>
    <scope>NUCLEOTIDE SEQUENCE [LARGE SCALE GENOMIC DNA]</scope>
    <source>
        <strain evidence="2 3">RIT_GXS8</strain>
    </source>
</reference>
<feature type="transmembrane region" description="Helical" evidence="1">
    <location>
        <begin position="153"/>
        <end position="175"/>
    </location>
</feature>
<dbReference type="PANTHER" id="PTHR34989:SF1">
    <property type="entry name" value="PROTEIN HDED"/>
    <property type="match status" value="1"/>
</dbReference>
<dbReference type="Pfam" id="PF03729">
    <property type="entry name" value="DUF308"/>
    <property type="match status" value="2"/>
</dbReference>
<feature type="transmembrane region" description="Helical" evidence="1">
    <location>
        <begin position="44"/>
        <end position="66"/>
    </location>
</feature>
<feature type="transmembrane region" description="Helical" evidence="1">
    <location>
        <begin position="128"/>
        <end position="147"/>
    </location>
</feature>
<comment type="caution">
    <text evidence="2">The sequence shown here is derived from an EMBL/GenBank/DDBJ whole genome shotgun (WGS) entry which is preliminary data.</text>
</comment>
<dbReference type="InterPro" id="IPR005325">
    <property type="entry name" value="DUF308_memb"/>
</dbReference>
<feature type="transmembrane region" description="Helical" evidence="1">
    <location>
        <begin position="102"/>
        <end position="121"/>
    </location>
</feature>
<sequence length="191" mass="19506">MALQDDVGTDVGGDRRLRTALLIVGIVAVLVGVASLVLPHATLFAVAWVFGVYLLVSGLSMIVRAFARGIGTGRRIGLVALGALILAGGIVALVAPPVGVRWIAFMIGFAWLLEGITLLYAPTPTNRALTIGAAVLSIVIGVLVINLPSIGAALAVVAIAGFLILFGIVQIALGITLGRTDRSEPPAGRVA</sequence>
<protein>
    <submittedName>
        <fullName evidence="2">DUF308 domain-containing protein</fullName>
    </submittedName>
</protein>
<dbReference type="PANTHER" id="PTHR34989">
    <property type="entry name" value="PROTEIN HDED"/>
    <property type="match status" value="1"/>
</dbReference>